<organism evidence="2 3">
    <name type="scientific">Echria macrotheca</name>
    <dbReference type="NCBI Taxonomy" id="438768"/>
    <lineage>
        <taxon>Eukaryota</taxon>
        <taxon>Fungi</taxon>
        <taxon>Dikarya</taxon>
        <taxon>Ascomycota</taxon>
        <taxon>Pezizomycotina</taxon>
        <taxon>Sordariomycetes</taxon>
        <taxon>Sordariomycetidae</taxon>
        <taxon>Sordariales</taxon>
        <taxon>Schizotheciaceae</taxon>
        <taxon>Echria</taxon>
    </lineage>
</organism>
<comment type="caution">
    <text evidence="2">The sequence shown here is derived from an EMBL/GenBank/DDBJ whole genome shotgun (WGS) entry which is preliminary data.</text>
</comment>
<keyword evidence="3" id="KW-1185">Reference proteome</keyword>
<gene>
    <name evidence="2" type="ORF">QBC47DRAFT_387590</name>
</gene>
<proteinExistence type="predicted"/>
<feature type="transmembrane region" description="Helical" evidence="1">
    <location>
        <begin position="41"/>
        <end position="57"/>
    </location>
</feature>
<dbReference type="AlphaFoldDB" id="A0AAJ0B886"/>
<keyword evidence="1" id="KW-1133">Transmembrane helix</keyword>
<accession>A0AAJ0B886</accession>
<keyword evidence="1" id="KW-0812">Transmembrane</keyword>
<evidence type="ECO:0000313" key="2">
    <source>
        <dbReference type="EMBL" id="KAK1753040.1"/>
    </source>
</evidence>
<protein>
    <submittedName>
        <fullName evidence="2">Uncharacterized protein</fullName>
    </submittedName>
</protein>
<reference evidence="2" key="1">
    <citation type="submission" date="2023-06" db="EMBL/GenBank/DDBJ databases">
        <title>Genome-scale phylogeny and comparative genomics of the fungal order Sordariales.</title>
        <authorList>
            <consortium name="Lawrence Berkeley National Laboratory"/>
            <person name="Hensen N."/>
            <person name="Bonometti L."/>
            <person name="Westerberg I."/>
            <person name="Brannstrom I.O."/>
            <person name="Guillou S."/>
            <person name="Cros-Aarteil S."/>
            <person name="Calhoun S."/>
            <person name="Haridas S."/>
            <person name="Kuo A."/>
            <person name="Mondo S."/>
            <person name="Pangilinan J."/>
            <person name="Riley R."/>
            <person name="Labutti K."/>
            <person name="Andreopoulos B."/>
            <person name="Lipzen A."/>
            <person name="Chen C."/>
            <person name="Yanf M."/>
            <person name="Daum C."/>
            <person name="Ng V."/>
            <person name="Clum A."/>
            <person name="Steindorff A."/>
            <person name="Ohm R."/>
            <person name="Martin F."/>
            <person name="Silar P."/>
            <person name="Natvig D."/>
            <person name="Lalanne C."/>
            <person name="Gautier V."/>
            <person name="Ament-Velasquez S.L."/>
            <person name="Kruys A."/>
            <person name="Hutchinson M.I."/>
            <person name="Powell A.J."/>
            <person name="Barry K."/>
            <person name="Miller A.N."/>
            <person name="Grigoriev I.V."/>
            <person name="Debuchy R."/>
            <person name="Gladieux P."/>
            <person name="Thoren M.H."/>
            <person name="Johannesson H."/>
        </authorList>
    </citation>
    <scope>NUCLEOTIDE SEQUENCE</scope>
    <source>
        <strain evidence="2">PSN4</strain>
    </source>
</reference>
<sequence length="140" mass="15295">MDGLVVVVAGLGGMEDGVGMWPRAGGGWRTGWMWWAGRRSLFGWFAGCAVTAAHRLGRMAAREFEAMVRVTGPCMDKRAHRRCGVGHRPLGRPKKGLLVCYLPAGPRRSRTKSLLCLPSQLGCVSFVCGALGFRLFLWGF</sequence>
<dbReference type="Proteomes" id="UP001239445">
    <property type="component" value="Unassembled WGS sequence"/>
</dbReference>
<dbReference type="EMBL" id="MU839838">
    <property type="protein sequence ID" value="KAK1753040.1"/>
    <property type="molecule type" value="Genomic_DNA"/>
</dbReference>
<name>A0AAJ0B886_9PEZI</name>
<evidence type="ECO:0000256" key="1">
    <source>
        <dbReference type="SAM" id="Phobius"/>
    </source>
</evidence>
<feature type="transmembrane region" description="Helical" evidence="1">
    <location>
        <begin position="114"/>
        <end position="137"/>
    </location>
</feature>
<keyword evidence="1" id="KW-0472">Membrane</keyword>
<evidence type="ECO:0000313" key="3">
    <source>
        <dbReference type="Proteomes" id="UP001239445"/>
    </source>
</evidence>